<keyword evidence="9 11" id="KW-0560">Oxidoreductase</keyword>
<dbReference type="NCBIfam" id="TIGR00562">
    <property type="entry name" value="proto_IX_ox"/>
    <property type="match status" value="1"/>
</dbReference>
<dbReference type="SUPFAM" id="SSF51905">
    <property type="entry name" value="FAD/NAD(P)-binding domain"/>
    <property type="match status" value="1"/>
</dbReference>
<evidence type="ECO:0000256" key="5">
    <source>
        <dbReference type="ARBA" id="ARBA00012402"/>
    </source>
</evidence>
<comment type="catalytic activity">
    <reaction evidence="1">
        <text>coproporphyrinogen III + 3 O2 = coproporphyrin III + 3 H2O2</text>
        <dbReference type="Rhea" id="RHEA:43436"/>
        <dbReference type="ChEBI" id="CHEBI:15379"/>
        <dbReference type="ChEBI" id="CHEBI:16240"/>
        <dbReference type="ChEBI" id="CHEBI:57309"/>
        <dbReference type="ChEBI" id="CHEBI:131725"/>
        <dbReference type="EC" id="1.3.3.15"/>
    </reaction>
    <physiologicalReaction direction="left-to-right" evidence="1">
        <dbReference type="Rhea" id="RHEA:43437"/>
    </physiologicalReaction>
</comment>
<comment type="caution">
    <text evidence="13">The sequence shown here is derived from an EMBL/GenBank/DDBJ whole genome shotgun (WGS) entry which is preliminary data.</text>
</comment>
<dbReference type="InterPro" id="IPR002937">
    <property type="entry name" value="Amino_oxidase"/>
</dbReference>
<keyword evidence="14" id="KW-1185">Reference proteome</keyword>
<evidence type="ECO:0000256" key="11">
    <source>
        <dbReference type="RuleBase" id="RU364052"/>
    </source>
</evidence>
<reference evidence="14" key="1">
    <citation type="journal article" date="2019" name="Int. J. Syst. Evol. Microbiol.">
        <title>The Global Catalogue of Microorganisms (GCM) 10K type strain sequencing project: providing services to taxonomists for standard genome sequencing and annotation.</title>
        <authorList>
            <consortium name="The Broad Institute Genomics Platform"/>
            <consortium name="The Broad Institute Genome Sequencing Center for Infectious Disease"/>
            <person name="Wu L."/>
            <person name="Ma J."/>
        </authorList>
    </citation>
    <scope>NUCLEOTIDE SEQUENCE [LARGE SCALE GENOMIC DNA]</scope>
    <source>
        <strain evidence="14">CGMCC 1.15790</strain>
    </source>
</reference>
<dbReference type="Gene3D" id="3.90.660.20">
    <property type="entry name" value="Protoporphyrinogen oxidase, mitochondrial, domain 2"/>
    <property type="match status" value="1"/>
</dbReference>
<dbReference type="SUPFAM" id="SSF54373">
    <property type="entry name" value="FAD-linked reductases, C-terminal domain"/>
    <property type="match status" value="1"/>
</dbReference>
<evidence type="ECO:0000256" key="8">
    <source>
        <dbReference type="ARBA" id="ARBA00022827"/>
    </source>
</evidence>
<dbReference type="InterPro" id="IPR004572">
    <property type="entry name" value="Protoporphyrinogen_oxidase"/>
</dbReference>
<evidence type="ECO:0000256" key="3">
    <source>
        <dbReference type="ARBA" id="ARBA00004744"/>
    </source>
</evidence>
<evidence type="ECO:0000313" key="14">
    <source>
        <dbReference type="Proteomes" id="UP001596143"/>
    </source>
</evidence>
<evidence type="ECO:0000256" key="7">
    <source>
        <dbReference type="ARBA" id="ARBA00022630"/>
    </source>
</evidence>
<proteinExistence type="inferred from homology"/>
<evidence type="ECO:0000313" key="13">
    <source>
        <dbReference type="EMBL" id="MFC5629834.1"/>
    </source>
</evidence>
<comment type="function">
    <text evidence="11">Involved in coproporphyrin-dependent heme b biosynthesis. Catalyzes the oxidation of coproporphyrinogen III to coproporphyrin III.</text>
</comment>
<feature type="domain" description="Amine oxidase" evidence="12">
    <location>
        <begin position="10"/>
        <end position="457"/>
    </location>
</feature>
<dbReference type="EC" id="1.3.3.15" evidence="5 11"/>
<protein>
    <recommendedName>
        <fullName evidence="6 11">Coproporphyrinogen III oxidase</fullName>
        <ecNumber evidence="5 11">1.3.3.15</ecNumber>
    </recommendedName>
</protein>
<dbReference type="Pfam" id="PF01593">
    <property type="entry name" value="Amino_oxidase"/>
    <property type="match status" value="1"/>
</dbReference>
<evidence type="ECO:0000256" key="4">
    <source>
        <dbReference type="ARBA" id="ARBA00008310"/>
    </source>
</evidence>
<comment type="similarity">
    <text evidence="4 11">Belongs to the protoporphyrinogen/coproporphyrinogen oxidase family. Coproporphyrinogen III oxidase subfamily.</text>
</comment>
<dbReference type="PANTHER" id="PTHR42923:SF3">
    <property type="entry name" value="PROTOPORPHYRINOGEN OXIDASE"/>
    <property type="match status" value="1"/>
</dbReference>
<dbReference type="PANTHER" id="PTHR42923">
    <property type="entry name" value="PROTOPORPHYRINOGEN OXIDASE"/>
    <property type="match status" value="1"/>
</dbReference>
<keyword evidence="11" id="KW-0963">Cytoplasm</keyword>
<evidence type="ECO:0000256" key="10">
    <source>
        <dbReference type="ARBA" id="ARBA00023133"/>
    </source>
</evidence>
<dbReference type="RefSeq" id="WP_270898224.1">
    <property type="nucleotide sequence ID" value="NZ_JBHSPF010000068.1"/>
</dbReference>
<dbReference type="InterPro" id="IPR050464">
    <property type="entry name" value="Zeta_carotene_desat/Oxidored"/>
</dbReference>
<dbReference type="EMBL" id="JBHSPF010000068">
    <property type="protein sequence ID" value="MFC5629834.1"/>
    <property type="molecule type" value="Genomic_DNA"/>
</dbReference>
<dbReference type="Proteomes" id="UP001596143">
    <property type="component" value="Unassembled WGS sequence"/>
</dbReference>
<evidence type="ECO:0000256" key="6">
    <source>
        <dbReference type="ARBA" id="ARBA00019046"/>
    </source>
</evidence>
<accession>A0ABW0UAS9</accession>
<dbReference type="NCBIfam" id="NF008845">
    <property type="entry name" value="PRK11883.1-5"/>
    <property type="match status" value="1"/>
</dbReference>
<dbReference type="InterPro" id="IPR036188">
    <property type="entry name" value="FAD/NAD-bd_sf"/>
</dbReference>
<dbReference type="Gene3D" id="3.50.50.60">
    <property type="entry name" value="FAD/NAD(P)-binding domain"/>
    <property type="match status" value="1"/>
</dbReference>
<comment type="cofactor">
    <cofactor evidence="2 11">
        <name>FAD</name>
        <dbReference type="ChEBI" id="CHEBI:57692"/>
    </cofactor>
</comment>
<name>A0ABW0UAS9_9BACI</name>
<evidence type="ECO:0000259" key="12">
    <source>
        <dbReference type="Pfam" id="PF01593"/>
    </source>
</evidence>
<evidence type="ECO:0000256" key="9">
    <source>
        <dbReference type="ARBA" id="ARBA00023002"/>
    </source>
</evidence>
<keyword evidence="10 11" id="KW-0350">Heme biosynthesis</keyword>
<evidence type="ECO:0000256" key="1">
    <source>
        <dbReference type="ARBA" id="ARBA00001755"/>
    </source>
</evidence>
<keyword evidence="7 11" id="KW-0285">Flavoprotein</keyword>
<comment type="pathway">
    <text evidence="3 11">Porphyrin-containing compound metabolism; protoheme biosynthesis.</text>
</comment>
<keyword evidence="8 11" id="KW-0274">FAD</keyword>
<dbReference type="GO" id="GO:0004729">
    <property type="term" value="F:oxygen-dependent protoporphyrinogen oxidase activity"/>
    <property type="evidence" value="ECO:0007669"/>
    <property type="project" value="UniProtKB-EC"/>
</dbReference>
<comment type="subcellular location">
    <subcellularLocation>
        <location evidence="11">Cytoplasm</location>
    </subcellularLocation>
</comment>
<organism evidence="13 14">
    <name type="scientific">Aliibacillus thermotolerans</name>
    <dbReference type="NCBI Taxonomy" id="1834418"/>
    <lineage>
        <taxon>Bacteria</taxon>
        <taxon>Bacillati</taxon>
        <taxon>Bacillota</taxon>
        <taxon>Bacilli</taxon>
        <taxon>Bacillales</taxon>
        <taxon>Bacillaceae</taxon>
        <taxon>Aliibacillus</taxon>
    </lineage>
</organism>
<sequence length="462" mass="51503">MRVAIIGGGITGLSAAYYLQKEILTNNLEIEYHLFEKDDRLGGKIQTDYYDGFVIEKGPDSFLARKKSASKLAKEVGLEKELVSNRTGQSYVLKGDTLHPIPEGAMMGIPTKLGPFLTTGLFSAMGKVRAGIDLILPKGETNKDQSLGQFFRRRLGNEVVDSLIDPLLSGIYAGDIDRLSLQSTFPQFQQVEQSHRSLILGMKTLRPPASKTTPEKQTGAFLTCRNGLQSLVHAIENHLDEDAVHKNEPLEKITPKGSQFMLTFKSGRKELFDRVILTSPAYETASFLEEDAIQEWLKKIPFTTVATVAMAFNESQLKTDIDGTGFVVSKKSDYQMTACTWTHRKWAHAAPPGKALLRCYVGKPGEEDIVNVSDDEMIDIVLKDLNRVMEIEGKPEYYVITRWKKAMPQYVVHHRERLQKGLEIMNQKYPGVYVAGAAFEGVGLPDCIDQGENVVKKLLASK</sequence>
<evidence type="ECO:0000256" key="2">
    <source>
        <dbReference type="ARBA" id="ARBA00001974"/>
    </source>
</evidence>
<gene>
    <name evidence="13" type="primary">hemY</name>
    <name evidence="13" type="ORF">ACFPTR_13345</name>
</gene>
<dbReference type="Gene3D" id="1.10.3110.10">
    <property type="entry name" value="protoporphyrinogen ix oxidase, domain 3"/>
    <property type="match status" value="1"/>
</dbReference>